<sequence>MNGDEMVDAQRRLMSSSTSSNDEIISNRSEGSPLDQKPTLWQVNGQPMMSQLSPTTADQANLVEPAQGSSSASDLSADAEGVWSPDIDQVIIIIYYIYYYI</sequence>
<dbReference type="Proteomes" id="UP000267096">
    <property type="component" value="Unassembled WGS sequence"/>
</dbReference>
<keyword evidence="3" id="KW-1185">Reference proteome</keyword>
<accession>A0A0M3J6D3</accession>
<dbReference type="OrthoDB" id="10006572at2759"/>
<evidence type="ECO:0000313" key="4">
    <source>
        <dbReference type="WBParaSite" id="ASIM_0000311901-mRNA-1"/>
    </source>
</evidence>
<evidence type="ECO:0000313" key="2">
    <source>
        <dbReference type="EMBL" id="VDK20943.1"/>
    </source>
</evidence>
<feature type="region of interest" description="Disordered" evidence="1">
    <location>
        <begin position="1"/>
        <end position="40"/>
    </location>
</feature>
<dbReference type="WBParaSite" id="ASIM_0000311901-mRNA-1">
    <property type="protein sequence ID" value="ASIM_0000311901-mRNA-1"/>
    <property type="gene ID" value="ASIM_0000311901"/>
</dbReference>
<name>A0A0M3J6D3_ANISI</name>
<reference evidence="2 3" key="2">
    <citation type="submission" date="2018-11" db="EMBL/GenBank/DDBJ databases">
        <authorList>
            <consortium name="Pathogen Informatics"/>
        </authorList>
    </citation>
    <scope>NUCLEOTIDE SEQUENCE [LARGE SCALE GENOMIC DNA]</scope>
</reference>
<protein>
    <submittedName>
        <fullName evidence="2 4">Uncharacterized protein</fullName>
    </submittedName>
</protein>
<evidence type="ECO:0000313" key="3">
    <source>
        <dbReference type="Proteomes" id="UP000267096"/>
    </source>
</evidence>
<dbReference type="EMBL" id="UYRR01004283">
    <property type="protein sequence ID" value="VDK20943.1"/>
    <property type="molecule type" value="Genomic_DNA"/>
</dbReference>
<reference evidence="4" key="1">
    <citation type="submission" date="2017-02" db="UniProtKB">
        <authorList>
            <consortium name="WormBaseParasite"/>
        </authorList>
    </citation>
    <scope>IDENTIFICATION</scope>
</reference>
<dbReference type="AlphaFoldDB" id="A0A0M3J6D3"/>
<proteinExistence type="predicted"/>
<feature type="compositionally biased region" description="Polar residues" evidence="1">
    <location>
        <begin position="21"/>
        <end position="30"/>
    </location>
</feature>
<evidence type="ECO:0000256" key="1">
    <source>
        <dbReference type="SAM" id="MobiDB-lite"/>
    </source>
</evidence>
<organism evidence="4">
    <name type="scientific">Anisakis simplex</name>
    <name type="common">Herring worm</name>
    <dbReference type="NCBI Taxonomy" id="6269"/>
    <lineage>
        <taxon>Eukaryota</taxon>
        <taxon>Metazoa</taxon>
        <taxon>Ecdysozoa</taxon>
        <taxon>Nematoda</taxon>
        <taxon>Chromadorea</taxon>
        <taxon>Rhabditida</taxon>
        <taxon>Spirurina</taxon>
        <taxon>Ascaridomorpha</taxon>
        <taxon>Ascaridoidea</taxon>
        <taxon>Anisakidae</taxon>
        <taxon>Anisakis</taxon>
        <taxon>Anisakis simplex complex</taxon>
    </lineage>
</organism>
<gene>
    <name evidence="2" type="ORF">ASIM_LOCUS2963</name>
</gene>